<feature type="compositionally biased region" description="Polar residues" evidence="1">
    <location>
        <begin position="788"/>
        <end position="812"/>
    </location>
</feature>
<dbReference type="Gene3D" id="3.20.20.80">
    <property type="entry name" value="Glycosidases"/>
    <property type="match status" value="1"/>
</dbReference>
<keyword evidence="2" id="KW-1133">Transmembrane helix</keyword>
<feature type="compositionally biased region" description="Polar residues" evidence="1">
    <location>
        <begin position="44"/>
        <end position="54"/>
    </location>
</feature>
<feature type="compositionally biased region" description="Polar residues" evidence="1">
    <location>
        <begin position="697"/>
        <end position="711"/>
    </location>
</feature>
<comment type="caution">
    <text evidence="3">The sequence shown here is derived from an EMBL/GenBank/DDBJ whole genome shotgun (WGS) entry which is preliminary data.</text>
</comment>
<evidence type="ECO:0000256" key="2">
    <source>
        <dbReference type="SAM" id="Phobius"/>
    </source>
</evidence>
<feature type="compositionally biased region" description="Polar residues" evidence="1">
    <location>
        <begin position="718"/>
        <end position="731"/>
    </location>
</feature>
<reference evidence="3" key="1">
    <citation type="submission" date="2022-01" db="EMBL/GenBank/DDBJ databases">
        <title>Genome Sequence Resource for Two Populations of Ditylenchus destructor, the Migratory Endoparasitic Phytonematode.</title>
        <authorList>
            <person name="Zhang H."/>
            <person name="Lin R."/>
            <person name="Xie B."/>
        </authorList>
    </citation>
    <scope>NUCLEOTIDE SEQUENCE</scope>
    <source>
        <strain evidence="3">BazhouSP</strain>
    </source>
</reference>
<feature type="region of interest" description="Disordered" evidence="1">
    <location>
        <begin position="688"/>
        <end position="822"/>
    </location>
</feature>
<feature type="compositionally biased region" description="Acidic residues" evidence="1">
    <location>
        <begin position="192"/>
        <end position="202"/>
    </location>
</feature>
<feature type="region of interest" description="Disordered" evidence="1">
    <location>
        <begin position="881"/>
        <end position="909"/>
    </location>
</feature>
<keyword evidence="2" id="KW-0472">Membrane</keyword>
<evidence type="ECO:0000256" key="1">
    <source>
        <dbReference type="SAM" id="MobiDB-lite"/>
    </source>
</evidence>
<feature type="compositionally biased region" description="Polar residues" evidence="1">
    <location>
        <begin position="884"/>
        <end position="905"/>
    </location>
</feature>
<feature type="compositionally biased region" description="Basic and acidic residues" evidence="1">
    <location>
        <begin position="93"/>
        <end position="102"/>
    </location>
</feature>
<feature type="region of interest" description="Disordered" evidence="1">
    <location>
        <begin position="35"/>
        <end position="118"/>
    </location>
</feature>
<dbReference type="Proteomes" id="UP001201812">
    <property type="component" value="Unassembled WGS sequence"/>
</dbReference>
<keyword evidence="4" id="KW-1185">Reference proteome</keyword>
<dbReference type="SUPFAM" id="SSF51445">
    <property type="entry name" value="(Trans)glycosidases"/>
    <property type="match status" value="1"/>
</dbReference>
<protein>
    <submittedName>
        <fullName evidence="3">Uncharacterized protein</fullName>
    </submittedName>
</protein>
<feature type="compositionally biased region" description="Basic and acidic residues" evidence="1">
    <location>
        <begin position="777"/>
        <end position="787"/>
    </location>
</feature>
<dbReference type="EMBL" id="JAKKPZ010000001">
    <property type="protein sequence ID" value="KAI1728177.1"/>
    <property type="molecule type" value="Genomic_DNA"/>
</dbReference>
<dbReference type="InterPro" id="IPR017853">
    <property type="entry name" value="GH"/>
</dbReference>
<feature type="region of interest" description="Disordered" evidence="1">
    <location>
        <begin position="187"/>
        <end position="229"/>
    </location>
</feature>
<evidence type="ECO:0000313" key="3">
    <source>
        <dbReference type="EMBL" id="KAI1728177.1"/>
    </source>
</evidence>
<evidence type="ECO:0000313" key="4">
    <source>
        <dbReference type="Proteomes" id="UP001201812"/>
    </source>
</evidence>
<sequence length="1047" mass="119341">MIVQLISKYCFYFVLLTSLLIVILFLFVDATSESTDHHDSHSARSITPTLTSGNIDPGSEHKHGHSLALGNSPGRGIEPVNESQEQESSANKKKSELKERNGSKQRHKLNTNKFNLTKAPKVKNGNILDDIHSREVGFGYDEMLRREIDEQRPILRSTGRKALSAEAGKPSEKWTSVEKRNVVSLEGASESFESETEEESFEDLSLQETHSDKENRISTNESSTPIHTEESVLKSHVPHPEQMSDFYELERKTLQDLITAYEDHIYESKHDKGKVPDLSSSGSSSGSDEIRELMKAEYEKVWGNKIPKRKPRNWADWQYMTMNSKNMSMQSETIDRSAHKVAVNSPRRDIKQSTLQTENMKHCSMEKKMRLCDIHPSFDLLTMKFELCTHIIYEGARILYERKGLKKEDGFRLVVRQRKTQRKVKRNKRTKRDRMLNQLHELKRADQELWLSINLHFTNKPALNALIEEMIANDEKRQIFFNTSTNVAEQGGYSGIVVHRAYPGVQNDDSFIHFLRLFKFHLLEHNRPLTAQNPGNRKRTRFEKKETKRDIKLAVHMMGTLDGMNFTMKHPYAILSHMEFIIVSPIVKENYWDEFSNNVSDVINPLVSYTNEKAAHNLLDKLMEEKLKNNNFVESVIKGNKTKSYKSEDIEQAQRKIITPKRWTEKDGFKFDNKPFIFTFTSKGKNVPKYPKESKLENGTTSTIPQHLNSPQKEDHWSGTNSDKVTKTNAQEPPKTGDENKVWQIVENTPNTLRKPTGTEDTDHLSMALVKNVSETDTEHVSDHTESLKQTATSRPQSPLVNQTTTERTSASTDKRDPSADSMALVKYRGDKHRPDNMANGLPRIILAPKTNLGSVIPFIAHRPYPSTDPKTMALVKYKGEPKQATQNAQHGPSAITQHNTNSIATPKGPQLLLPAQKLLTFPGYENLWAQPKPVSNAAEAKETTAHSEVDQILGAKLSTSNVTMNDDVDNSEIISEKDVIDSIADKTKQIFYEFGGVFFSPHHDDVHGECRSSNGEPFHLSMMILKEEEEYYQKHNLKKSSILPTV</sequence>
<accession>A0AAD4NGU5</accession>
<feature type="compositionally biased region" description="Polar residues" evidence="1">
    <location>
        <begin position="217"/>
        <end position="226"/>
    </location>
</feature>
<feature type="transmembrane region" description="Helical" evidence="2">
    <location>
        <begin position="9"/>
        <end position="28"/>
    </location>
</feature>
<organism evidence="3 4">
    <name type="scientific">Ditylenchus destructor</name>
    <dbReference type="NCBI Taxonomy" id="166010"/>
    <lineage>
        <taxon>Eukaryota</taxon>
        <taxon>Metazoa</taxon>
        <taxon>Ecdysozoa</taxon>
        <taxon>Nematoda</taxon>
        <taxon>Chromadorea</taxon>
        <taxon>Rhabditida</taxon>
        <taxon>Tylenchina</taxon>
        <taxon>Tylenchomorpha</taxon>
        <taxon>Sphaerularioidea</taxon>
        <taxon>Anguinidae</taxon>
        <taxon>Anguininae</taxon>
        <taxon>Ditylenchus</taxon>
    </lineage>
</organism>
<name>A0AAD4NGU5_9BILA</name>
<proteinExistence type="predicted"/>
<dbReference type="AlphaFoldDB" id="A0AAD4NGU5"/>
<keyword evidence="2" id="KW-0812">Transmembrane</keyword>
<gene>
    <name evidence="3" type="ORF">DdX_00338</name>
</gene>